<dbReference type="EMBL" id="KK104996">
    <property type="protein sequence ID" value="KIY93162.1"/>
    <property type="molecule type" value="Genomic_DNA"/>
</dbReference>
<dbReference type="KEGG" id="mng:MNEG_14801"/>
<proteinExistence type="predicted"/>
<reference evidence="3 4" key="1">
    <citation type="journal article" date="2013" name="BMC Genomics">
        <title>Reconstruction of the lipid metabolism for the microalga Monoraphidium neglectum from its genome sequence reveals characteristics suitable for biofuel production.</title>
        <authorList>
            <person name="Bogen C."/>
            <person name="Al-Dilaimi A."/>
            <person name="Albersmeier A."/>
            <person name="Wichmann J."/>
            <person name="Grundmann M."/>
            <person name="Rupp O."/>
            <person name="Lauersen K.J."/>
            <person name="Blifernez-Klassen O."/>
            <person name="Kalinowski J."/>
            <person name="Goesmann A."/>
            <person name="Mussgnug J.H."/>
            <person name="Kruse O."/>
        </authorList>
    </citation>
    <scope>NUCLEOTIDE SEQUENCE [LARGE SCALE GENOMIC DNA]</scope>
    <source>
        <strain evidence="3 4">SAG 48.87</strain>
    </source>
</reference>
<feature type="region of interest" description="Disordered" evidence="1">
    <location>
        <begin position="197"/>
        <end position="237"/>
    </location>
</feature>
<feature type="chain" id="PRO_5002244564" description="RAP domain-containing protein" evidence="2">
    <location>
        <begin position="20"/>
        <end position="389"/>
    </location>
</feature>
<dbReference type="Proteomes" id="UP000054498">
    <property type="component" value="Unassembled WGS sequence"/>
</dbReference>
<dbReference type="AlphaFoldDB" id="A0A0D2IZB3"/>
<feature type="compositionally biased region" description="Low complexity" evidence="1">
    <location>
        <begin position="360"/>
        <end position="389"/>
    </location>
</feature>
<feature type="signal peptide" evidence="2">
    <location>
        <begin position="1"/>
        <end position="19"/>
    </location>
</feature>
<sequence>MEVQTCELLRLAWAVAVLGLQTPEDEREPAGFDIASSGVVREGAGRRGPRVAGHCAGARGRGLLSELGAELARRRLGPARVATALWSLSRLGGSPAARRAFHLLSQRLMAEPGGGGAAQLGPAAVVKLATACAQAAWAPSALLSALAARGAALAPRLPAPLLAQLVWALAAARVAHRGLLEASARRAAELATAFADESAAGPTTASSSGGGCDGSDSSDSSRSDGSDGSCGSNEGFTSSRQPEALLLGWSQLGFCPPPALSLRLEAVASELRRREGRAVARATPPPPPAGGAGGAAAGGAPAAAASGGVEAAAAGSLGGAGAGAGASRPRASVAGAGGLADRLAIATARGRLVRPAHPSQRQQLEPPQQQQQQQPPQQQQLQQYQQQQQ</sequence>
<name>A0A0D2IZB3_9CHLO</name>
<dbReference type="GeneID" id="25732399"/>
<accession>A0A0D2IZB3</accession>
<evidence type="ECO:0008006" key="5">
    <source>
        <dbReference type="Google" id="ProtNLM"/>
    </source>
</evidence>
<protein>
    <recommendedName>
        <fullName evidence="5">RAP domain-containing protein</fullName>
    </recommendedName>
</protein>
<evidence type="ECO:0000256" key="1">
    <source>
        <dbReference type="SAM" id="MobiDB-lite"/>
    </source>
</evidence>
<organism evidence="3 4">
    <name type="scientific">Monoraphidium neglectum</name>
    <dbReference type="NCBI Taxonomy" id="145388"/>
    <lineage>
        <taxon>Eukaryota</taxon>
        <taxon>Viridiplantae</taxon>
        <taxon>Chlorophyta</taxon>
        <taxon>core chlorophytes</taxon>
        <taxon>Chlorophyceae</taxon>
        <taxon>CS clade</taxon>
        <taxon>Sphaeropleales</taxon>
        <taxon>Selenastraceae</taxon>
        <taxon>Monoraphidium</taxon>
    </lineage>
</organism>
<keyword evidence="4" id="KW-1185">Reference proteome</keyword>
<evidence type="ECO:0000313" key="4">
    <source>
        <dbReference type="Proteomes" id="UP000054498"/>
    </source>
</evidence>
<keyword evidence="2" id="KW-0732">Signal</keyword>
<evidence type="ECO:0000313" key="3">
    <source>
        <dbReference type="EMBL" id="KIY93162.1"/>
    </source>
</evidence>
<gene>
    <name evidence="3" type="ORF">MNEG_14801</name>
</gene>
<feature type="region of interest" description="Disordered" evidence="1">
    <location>
        <begin position="348"/>
        <end position="389"/>
    </location>
</feature>
<feature type="compositionally biased region" description="Low complexity" evidence="1">
    <location>
        <begin position="197"/>
        <end position="207"/>
    </location>
</feature>
<evidence type="ECO:0000256" key="2">
    <source>
        <dbReference type="SAM" id="SignalP"/>
    </source>
</evidence>
<dbReference type="RefSeq" id="XP_013892182.1">
    <property type="nucleotide sequence ID" value="XM_014036728.1"/>
</dbReference>
<feature type="region of interest" description="Disordered" evidence="1">
    <location>
        <begin position="275"/>
        <end position="302"/>
    </location>
</feature>